<evidence type="ECO:0000313" key="2">
    <source>
        <dbReference type="EMBL" id="EKD30104.1"/>
    </source>
</evidence>
<sequence>MGKRLWMAEIKIFLRANKLHFPYFPIQFPRILLFISNIMDSVETKDAHGALLADGDQVFLIKDLPVKGSKTMLKQGTVYKIRLTDDAEFVDAPGGLVLKTCFVKKKK</sequence>
<gene>
    <name evidence="2" type="ORF">ACD_78C00156G0010</name>
</gene>
<organism evidence="2">
    <name type="scientific">uncultured bacterium</name>
    <name type="common">gcode 4</name>
    <dbReference type="NCBI Taxonomy" id="1234023"/>
    <lineage>
        <taxon>Bacteria</taxon>
        <taxon>environmental samples</taxon>
    </lineage>
</organism>
<dbReference type="EMBL" id="AMFJ01034156">
    <property type="protein sequence ID" value="EKD30104.1"/>
    <property type="molecule type" value="Genomic_DNA"/>
</dbReference>
<protein>
    <recommendedName>
        <fullName evidence="1">Protein YjdM C-terminal domain-containing protein</fullName>
    </recommendedName>
</protein>
<comment type="caution">
    <text evidence="2">The sequence shown here is derived from an EMBL/GenBank/DDBJ whole genome shotgun (WGS) entry which is preliminary data.</text>
</comment>
<accession>K1YXJ8</accession>
<dbReference type="Gene3D" id="2.30.30.40">
    <property type="entry name" value="SH3 Domains"/>
    <property type="match status" value="1"/>
</dbReference>
<proteinExistence type="predicted"/>
<dbReference type="AlphaFoldDB" id="K1YXJ8"/>
<dbReference type="InterPro" id="IPR013988">
    <property type="entry name" value="YjdM_C"/>
</dbReference>
<dbReference type="SUPFAM" id="SSF82057">
    <property type="entry name" value="Prokaryotic SH3-related domain"/>
    <property type="match status" value="1"/>
</dbReference>
<reference evidence="2" key="1">
    <citation type="journal article" date="2012" name="Science">
        <title>Fermentation, hydrogen, and sulfur metabolism in multiple uncultivated bacterial phyla.</title>
        <authorList>
            <person name="Wrighton K.C."/>
            <person name="Thomas B.C."/>
            <person name="Sharon I."/>
            <person name="Miller C.S."/>
            <person name="Castelle C.J."/>
            <person name="VerBerkmoes N.C."/>
            <person name="Wilkins M.J."/>
            <person name="Hettich R.L."/>
            <person name="Lipton M.S."/>
            <person name="Williams K.H."/>
            <person name="Long P.E."/>
            <person name="Banfield J.F."/>
        </authorList>
    </citation>
    <scope>NUCLEOTIDE SEQUENCE [LARGE SCALE GENOMIC DNA]</scope>
</reference>
<name>K1YXJ8_9BACT</name>
<evidence type="ECO:0000259" key="1">
    <source>
        <dbReference type="Pfam" id="PF03831"/>
    </source>
</evidence>
<dbReference type="Pfam" id="PF03831">
    <property type="entry name" value="YjdM"/>
    <property type="match status" value="1"/>
</dbReference>
<feature type="domain" description="Protein YjdM C-terminal" evidence="1">
    <location>
        <begin position="45"/>
        <end position="106"/>
    </location>
</feature>